<dbReference type="EMBL" id="LT598462">
    <property type="protein sequence ID" value="SCU77671.1"/>
    <property type="molecule type" value="Genomic_DNA"/>
</dbReference>
<reference evidence="3 4" key="1">
    <citation type="submission" date="2016-03" db="EMBL/GenBank/DDBJ databases">
        <authorList>
            <person name="Devillers H."/>
        </authorList>
    </citation>
    <scope>NUCLEOTIDE SEQUENCE [LARGE SCALE GENOMIC DNA]</scope>
    <source>
        <strain evidence="3">CBS 11717</strain>
    </source>
</reference>
<dbReference type="OrthoDB" id="5576875at2759"/>
<dbReference type="Proteomes" id="UP000191024">
    <property type="component" value="Chromosome A"/>
</dbReference>
<gene>
    <name evidence="3" type="ORF">LAMI_0A01948G</name>
</gene>
<organism evidence="3 4">
    <name type="scientific">Lachancea mirantina</name>
    <dbReference type="NCBI Taxonomy" id="1230905"/>
    <lineage>
        <taxon>Eukaryota</taxon>
        <taxon>Fungi</taxon>
        <taxon>Dikarya</taxon>
        <taxon>Ascomycota</taxon>
        <taxon>Saccharomycotina</taxon>
        <taxon>Saccharomycetes</taxon>
        <taxon>Saccharomycetales</taxon>
        <taxon>Saccharomycetaceae</taxon>
        <taxon>Lachancea</taxon>
    </lineage>
</organism>
<accession>A0A1G4IMP7</accession>
<feature type="domain" description="Gag1-like clamp" evidence="2">
    <location>
        <begin position="135"/>
        <end position="212"/>
    </location>
</feature>
<protein>
    <submittedName>
        <fullName evidence="3">LAMI_0A01948g1_1</fullName>
    </submittedName>
</protein>
<dbReference type="AlphaFoldDB" id="A0A1G4IMP7"/>
<dbReference type="InterPro" id="IPR025124">
    <property type="entry name" value="Gag1-like_clamp"/>
</dbReference>
<name>A0A1G4IMP7_9SACH</name>
<dbReference type="STRING" id="1230905.A0A1G4IMP7"/>
<evidence type="ECO:0000313" key="4">
    <source>
        <dbReference type="Proteomes" id="UP000191024"/>
    </source>
</evidence>
<proteinExistence type="predicted"/>
<dbReference type="InterPro" id="IPR053274">
    <property type="entry name" value="Fluconazole_resistance"/>
</dbReference>
<feature type="region of interest" description="Disordered" evidence="1">
    <location>
        <begin position="80"/>
        <end position="104"/>
    </location>
</feature>
<keyword evidence="4" id="KW-1185">Reference proteome</keyword>
<evidence type="ECO:0000256" key="1">
    <source>
        <dbReference type="SAM" id="MobiDB-lite"/>
    </source>
</evidence>
<evidence type="ECO:0000313" key="3">
    <source>
        <dbReference type="EMBL" id="SCU77671.1"/>
    </source>
</evidence>
<dbReference type="Pfam" id="PF13259">
    <property type="entry name" value="clamp_Gag1-like"/>
    <property type="match status" value="1"/>
</dbReference>
<dbReference type="PANTHER" id="PTHR28065">
    <property type="entry name" value="FREQUENIN"/>
    <property type="match status" value="1"/>
</dbReference>
<dbReference type="PANTHER" id="PTHR28065:SF1">
    <property type="entry name" value="DUF4050 DOMAIN-CONTAINING PROTEIN"/>
    <property type="match status" value="1"/>
</dbReference>
<evidence type="ECO:0000259" key="2">
    <source>
        <dbReference type="Pfam" id="PF13259"/>
    </source>
</evidence>
<sequence length="219" mass="24460">MTQSTPGSFGAKFKFRNTMKQTLLKWRAHLHRASQEVLNDAYGETSTIDLMFESGAAEEGIALSTSEDRNSATSLALTKEMRLTDEEESTEDGSVLSPDSKQRRAPAMQPVAFANYDAVAECQKLRSSLSGPFTAGDQIWKRRRELWTQQTPAATSVAAAQHREQFADISSHHYTRIYKKLVVEDTPLRQPLNLQDAITVINAGWVETQKWERAAKGLA</sequence>